<dbReference type="EMBL" id="SRYM01000019">
    <property type="protein sequence ID" value="TGY58131.1"/>
    <property type="molecule type" value="Genomic_DNA"/>
</dbReference>
<proteinExistence type="predicted"/>
<dbReference type="EMBL" id="RAYI01000008">
    <property type="protein sequence ID" value="RLT74324.1"/>
    <property type="molecule type" value="Genomic_DNA"/>
</dbReference>
<protein>
    <submittedName>
        <fullName evidence="1">Clostripain</fullName>
    </submittedName>
</protein>
<dbReference type="Gene3D" id="3.40.50.11970">
    <property type="match status" value="1"/>
</dbReference>
<dbReference type="PROSITE" id="PS51257">
    <property type="entry name" value="PROKAR_LIPOPROTEIN"/>
    <property type="match status" value="1"/>
</dbReference>
<dbReference type="Proteomes" id="UP000310032">
    <property type="component" value="Unassembled WGS sequence"/>
</dbReference>
<dbReference type="Pfam" id="PF03415">
    <property type="entry name" value="Peptidase_C11"/>
    <property type="match status" value="1"/>
</dbReference>
<dbReference type="PANTHER" id="PTHR37835">
    <property type="entry name" value="ALPHA-CLOSTRIPAIN"/>
    <property type="match status" value="1"/>
</dbReference>
<dbReference type="Proteomes" id="UP000278164">
    <property type="component" value="Unassembled WGS sequence"/>
</dbReference>
<sequence>MKAKYIVIFFLSLLSFVACDKKEIVIPTTAPRTVLIYFAGNNSLSGYVSQNLKAIKEGIEQDGLNNGNLLIYTDKQNEVPQLFQLKLEADTIQQIVLETYDSNQNSASTETLTQIIDKVQKEYPADSYGLVLWSHGTGWLPSDIYSYLRSFGQDGKNNFMEINDLASALSKYHFDFLLFDACYMSCAEVAYAFRGCADYIIGSPTEILANGFPYQTIMGDMFKKEADVVGIATKFYTYYQSEAGTISVIKSDELDELAATCHTLFQGKTESDLFAVPASELQIMEYLTPNYHALYDFDDYVSRLATEEQYNAFKRNMEKAVIYKATTPKAVYAYPYPYGSYLPVNKYSGLSIYVPQEALPKLNEWYKDLEWYKAVY</sequence>
<reference evidence="1 3" key="1">
    <citation type="submission" date="2018-09" db="EMBL/GenBank/DDBJ databases">
        <title>Murine metabolic-syndrome-specific gut microbial biobank.</title>
        <authorList>
            <person name="Liu C."/>
        </authorList>
    </citation>
    <scope>NUCLEOTIDE SEQUENCE [LARGE SCALE GENOMIC DNA]</scope>
    <source>
        <strain evidence="1 3">8-P5</strain>
    </source>
</reference>
<dbReference type="RefSeq" id="WP_121735355.1">
    <property type="nucleotide sequence ID" value="NZ_QXXG01000020.1"/>
</dbReference>
<organism evidence="1 3">
    <name type="scientific">Parabacteroides distasonis</name>
    <dbReference type="NCBI Taxonomy" id="823"/>
    <lineage>
        <taxon>Bacteria</taxon>
        <taxon>Pseudomonadati</taxon>
        <taxon>Bacteroidota</taxon>
        <taxon>Bacteroidia</taxon>
        <taxon>Bacteroidales</taxon>
        <taxon>Tannerellaceae</taxon>
        <taxon>Parabacteroides</taxon>
    </lineage>
</organism>
<dbReference type="OrthoDB" id="5507507at2"/>
<dbReference type="InterPro" id="IPR005077">
    <property type="entry name" value="Peptidase_C11"/>
</dbReference>
<dbReference type="AlphaFoldDB" id="A0A3L7ZR17"/>
<evidence type="ECO:0000313" key="2">
    <source>
        <dbReference type="EMBL" id="TGY58131.1"/>
    </source>
</evidence>
<evidence type="ECO:0000313" key="1">
    <source>
        <dbReference type="EMBL" id="RLT74324.1"/>
    </source>
</evidence>
<comment type="caution">
    <text evidence="1">The sequence shown here is derived from an EMBL/GenBank/DDBJ whole genome shotgun (WGS) entry which is preliminary data.</text>
</comment>
<accession>A0A3L7ZR17</accession>
<gene>
    <name evidence="1" type="ORF">D7V78_05500</name>
    <name evidence="2" type="ORF">E5342_08660</name>
</gene>
<dbReference type="PANTHER" id="PTHR37835:SF1">
    <property type="entry name" value="ALPHA-CLOSTRIPAIN"/>
    <property type="match status" value="1"/>
</dbReference>
<reference evidence="2 4" key="2">
    <citation type="submission" date="2019-04" db="EMBL/GenBank/DDBJ databases">
        <title>Microbes associate with the intestines of laboratory mice.</title>
        <authorList>
            <person name="Navarre W."/>
            <person name="Wong E."/>
            <person name="Huang K."/>
            <person name="Tropini C."/>
            <person name="Ng K."/>
            <person name="Yu B."/>
        </authorList>
    </citation>
    <scope>NUCLEOTIDE SEQUENCE [LARGE SCALE GENOMIC DNA]</scope>
    <source>
        <strain evidence="2 4">NM39_I3</strain>
    </source>
</reference>
<name>A0A3L7ZR17_PARDI</name>
<evidence type="ECO:0000313" key="3">
    <source>
        <dbReference type="Proteomes" id="UP000278164"/>
    </source>
</evidence>
<evidence type="ECO:0000313" key="4">
    <source>
        <dbReference type="Proteomes" id="UP000310032"/>
    </source>
</evidence>